<dbReference type="InterPro" id="IPR050194">
    <property type="entry name" value="Glycosyltransferase_grp1"/>
</dbReference>
<proteinExistence type="predicted"/>
<reference evidence="3 4" key="1">
    <citation type="submission" date="2016-11" db="EMBL/GenBank/DDBJ databases">
        <title>Study of marine rhodopsin-containing bacteria.</title>
        <authorList>
            <person name="Yoshizawa S."/>
            <person name="Kumagai Y."/>
            <person name="Kogure K."/>
        </authorList>
    </citation>
    <scope>NUCLEOTIDE SEQUENCE [LARGE SCALE GENOMIC DNA]</scope>
    <source>
        <strain evidence="3 4">SAORIC-28</strain>
    </source>
</reference>
<name>A0A271IXH7_9BACT</name>
<dbReference type="PANTHER" id="PTHR45947">
    <property type="entry name" value="SULFOQUINOVOSYL TRANSFERASE SQD2"/>
    <property type="match status" value="1"/>
</dbReference>
<evidence type="ECO:0000259" key="2">
    <source>
        <dbReference type="Pfam" id="PF13439"/>
    </source>
</evidence>
<dbReference type="InterPro" id="IPR028098">
    <property type="entry name" value="Glyco_trans_4-like_N"/>
</dbReference>
<comment type="caution">
    <text evidence="3">The sequence shown here is derived from an EMBL/GenBank/DDBJ whole genome shotgun (WGS) entry which is preliminary data.</text>
</comment>
<dbReference type="PANTHER" id="PTHR45947:SF14">
    <property type="entry name" value="SLL1723 PROTEIN"/>
    <property type="match status" value="1"/>
</dbReference>
<dbReference type="RefSeq" id="WP_095509605.1">
    <property type="nucleotide sequence ID" value="NZ_MQWD01000001.1"/>
</dbReference>
<evidence type="ECO:0000313" key="4">
    <source>
        <dbReference type="Proteomes" id="UP000216339"/>
    </source>
</evidence>
<evidence type="ECO:0000259" key="1">
    <source>
        <dbReference type="Pfam" id="PF00534"/>
    </source>
</evidence>
<dbReference type="AlphaFoldDB" id="A0A271IXH7"/>
<dbReference type="OrthoDB" id="9792322at2"/>
<dbReference type="Gene3D" id="3.40.50.2000">
    <property type="entry name" value="Glycogen Phosphorylase B"/>
    <property type="match status" value="2"/>
</dbReference>
<evidence type="ECO:0008006" key="5">
    <source>
        <dbReference type="Google" id="ProtNLM"/>
    </source>
</evidence>
<dbReference type="Pfam" id="PF13439">
    <property type="entry name" value="Glyco_transf_4"/>
    <property type="match status" value="1"/>
</dbReference>
<dbReference type="Proteomes" id="UP000216339">
    <property type="component" value="Unassembled WGS sequence"/>
</dbReference>
<dbReference type="SUPFAM" id="SSF53756">
    <property type="entry name" value="UDP-Glycosyltransferase/glycogen phosphorylase"/>
    <property type="match status" value="1"/>
</dbReference>
<accession>A0A271IXH7</accession>
<feature type="domain" description="Glycosyltransferase subfamily 4-like N-terminal" evidence="2">
    <location>
        <begin position="46"/>
        <end position="183"/>
    </location>
</feature>
<keyword evidence="4" id="KW-1185">Reference proteome</keyword>
<dbReference type="GO" id="GO:0016757">
    <property type="term" value="F:glycosyltransferase activity"/>
    <property type="evidence" value="ECO:0007669"/>
    <property type="project" value="InterPro"/>
</dbReference>
<protein>
    <recommendedName>
        <fullName evidence="5">Glycosyl transferase family 1</fullName>
    </recommendedName>
</protein>
<dbReference type="Pfam" id="PF00534">
    <property type="entry name" value="Glycos_transf_1"/>
    <property type="match status" value="1"/>
</dbReference>
<sequence>MTAPRTALLYSNALLPYSETFIRDHGASLTRYRPVYAGCRRVEGLELDAPVEVLNAGRLDGGANEVRFKMTGHAPAFVERLRAHDPALLHAHFGGCAAVALPLADTLGIPFVVTFHGVDATRTLRDRLRAPTLTSQLYLLREQRLQKRADAVLVVANYMRDLLLARGFPEDKVRVHYLGIDTEAFAPDRSGVPPPLVLFVGRMVEKKGATYLLRAMAKVRADVPEAELVVIGDGPLRASLEREAAALVPGARFLGRRPPAEVREWMNRARVLSVPSIVAKSGDREGLGIVFLEAQSVGTPVVTFPTGGVPEALDDGASGFLVPEKDVEALAARITSLLTDDALWASMSERGIAWVRERFDIRRQARALESLYDELTERQPATAVRASHRPLVASEL</sequence>
<gene>
    <name evidence="3" type="ORF">BSZ37_05660</name>
</gene>
<dbReference type="EMBL" id="MQWD01000001">
    <property type="protein sequence ID" value="PAP75961.1"/>
    <property type="molecule type" value="Genomic_DNA"/>
</dbReference>
<evidence type="ECO:0000313" key="3">
    <source>
        <dbReference type="EMBL" id="PAP75961.1"/>
    </source>
</evidence>
<organism evidence="3 4">
    <name type="scientific">Rubrivirga marina</name>
    <dbReference type="NCBI Taxonomy" id="1196024"/>
    <lineage>
        <taxon>Bacteria</taxon>
        <taxon>Pseudomonadati</taxon>
        <taxon>Rhodothermota</taxon>
        <taxon>Rhodothermia</taxon>
        <taxon>Rhodothermales</taxon>
        <taxon>Rubricoccaceae</taxon>
        <taxon>Rubrivirga</taxon>
    </lineage>
</organism>
<feature type="domain" description="Glycosyl transferase family 1" evidence="1">
    <location>
        <begin position="192"/>
        <end position="352"/>
    </location>
</feature>
<dbReference type="InterPro" id="IPR001296">
    <property type="entry name" value="Glyco_trans_1"/>
</dbReference>